<evidence type="ECO:0000313" key="1">
    <source>
        <dbReference type="EMBL" id="PAX55126.1"/>
    </source>
</evidence>
<dbReference type="RefSeq" id="WP_143289275.1">
    <property type="nucleotide sequence ID" value="NZ_NTFS01000105.1"/>
</dbReference>
<gene>
    <name evidence="1" type="ORF">CK510_11640</name>
</gene>
<accession>A0A2A2TJN9</accession>
<comment type="caution">
    <text evidence="1">The sequence shown here is derived from an EMBL/GenBank/DDBJ whole genome shotgun (WGS) entry which is preliminary data.</text>
</comment>
<dbReference type="AlphaFoldDB" id="A0A2A2TJN9"/>
<proteinExistence type="predicted"/>
<sequence length="100" mass="11323">MGTEGLSLNGEKLEETCGFVTSFENGESDRALNISLTFDLSAIAFLLSEFPDFFATDSQFYRYLEYYSQTLLPNNSTLQEKFTLLLLESLIDQPQETIVT</sequence>
<keyword evidence="2" id="KW-1185">Reference proteome</keyword>
<organism evidence="1 2">
    <name type="scientific">Brunnivagina elsteri CCALA 953</name>
    <dbReference type="NCBI Taxonomy" id="987040"/>
    <lineage>
        <taxon>Bacteria</taxon>
        <taxon>Bacillati</taxon>
        <taxon>Cyanobacteriota</taxon>
        <taxon>Cyanophyceae</taxon>
        <taxon>Nostocales</taxon>
        <taxon>Calotrichaceae</taxon>
        <taxon>Brunnivagina</taxon>
    </lineage>
</organism>
<reference evidence="1 2" key="1">
    <citation type="submission" date="2017-08" db="EMBL/GenBank/DDBJ databases">
        <title>Draft genome sequence of filamentous cyanobacterium Calothrix elsteri CCALA 953.</title>
        <authorList>
            <person name="Gagunashvili A.N."/>
            <person name="Elster J."/>
            <person name="Andresson O.S."/>
        </authorList>
    </citation>
    <scope>NUCLEOTIDE SEQUENCE [LARGE SCALE GENOMIC DNA]</scope>
    <source>
        <strain evidence="1 2">CCALA 953</strain>
    </source>
</reference>
<dbReference type="EMBL" id="NTFS01000105">
    <property type="protein sequence ID" value="PAX55126.1"/>
    <property type="molecule type" value="Genomic_DNA"/>
</dbReference>
<dbReference type="Proteomes" id="UP000218238">
    <property type="component" value="Unassembled WGS sequence"/>
</dbReference>
<evidence type="ECO:0000313" key="2">
    <source>
        <dbReference type="Proteomes" id="UP000218238"/>
    </source>
</evidence>
<name>A0A2A2TJN9_9CYAN</name>
<protein>
    <submittedName>
        <fullName evidence="1">Uncharacterized protein</fullName>
    </submittedName>
</protein>